<organism evidence="1 2">
    <name type="scientific">Rhodopirellula sallentina SM41</name>
    <dbReference type="NCBI Taxonomy" id="1263870"/>
    <lineage>
        <taxon>Bacteria</taxon>
        <taxon>Pseudomonadati</taxon>
        <taxon>Planctomycetota</taxon>
        <taxon>Planctomycetia</taxon>
        <taxon>Pirellulales</taxon>
        <taxon>Pirellulaceae</taxon>
        <taxon>Rhodopirellula</taxon>
    </lineage>
</organism>
<keyword evidence="2" id="KW-1185">Reference proteome</keyword>
<name>M5UR29_9BACT</name>
<accession>M5UR29</accession>
<protein>
    <submittedName>
        <fullName evidence="1">Uncharacterized protein</fullName>
    </submittedName>
</protein>
<sequence>MEGADNGQVEILVDRFRKIGRIVGCLTQESSGRGDSFQKKRILFDRLGIFDGLARKVSLRRFCIGPIPWSRQFCPFGWMARMAGSVRPRELKR</sequence>
<reference evidence="1 2" key="1">
    <citation type="journal article" date="2013" name="Mar. Genomics">
        <title>Expression of sulfatases in Rhodopirellula baltica and the diversity of sulfatases in the genus Rhodopirellula.</title>
        <authorList>
            <person name="Wegner C.E."/>
            <person name="Richter-Heitmann T."/>
            <person name="Klindworth A."/>
            <person name="Klockow C."/>
            <person name="Richter M."/>
            <person name="Achstetter T."/>
            <person name="Glockner F.O."/>
            <person name="Harder J."/>
        </authorList>
    </citation>
    <scope>NUCLEOTIDE SEQUENCE [LARGE SCALE GENOMIC DNA]</scope>
    <source>
        <strain evidence="1 2">SM41</strain>
    </source>
</reference>
<proteinExistence type="predicted"/>
<dbReference type="PATRIC" id="fig|1263870.3.peg.136"/>
<comment type="caution">
    <text evidence="1">The sequence shown here is derived from an EMBL/GenBank/DDBJ whole genome shotgun (WGS) entry which is preliminary data.</text>
</comment>
<dbReference type="AlphaFoldDB" id="M5UR29"/>
<evidence type="ECO:0000313" key="2">
    <source>
        <dbReference type="Proteomes" id="UP000011885"/>
    </source>
</evidence>
<dbReference type="Proteomes" id="UP000011885">
    <property type="component" value="Unassembled WGS sequence"/>
</dbReference>
<dbReference type="EMBL" id="ANOH01000007">
    <property type="protein sequence ID" value="EMI58448.1"/>
    <property type="molecule type" value="Genomic_DNA"/>
</dbReference>
<evidence type="ECO:0000313" key="1">
    <source>
        <dbReference type="EMBL" id="EMI58448.1"/>
    </source>
</evidence>
<gene>
    <name evidence="1" type="ORF">RSSM_00123</name>
</gene>